<dbReference type="InterPro" id="IPR002126">
    <property type="entry name" value="Cadherin-like_dom"/>
</dbReference>
<sequence length="840" mass="84854">SIFEINASSGAITVTDNSGIDYETTTSYTYTVTVSDGTNTSAAETITINITDINDVTPVVTASQSFSIAENIANSGAVGTVLATDGDAGTSFSSWTETGGTGASIFEINASSGAITVTDNSGIDYETTTSYTYTVTVSDGTNTSASETITINITDVNDVAPIVTASQTFTIDEDASNTTSVGTVLATDGDATATVFSSWTITAGNTNSVFAINSSTGEITVNDANELDYESITSYSLSITVSDGVNTSAGETVTVDVNAINDNTPVVTASQSFSIAENIANSGAVGTVLATDGDAGTSFSSWTETGGTGASIFEINASSGAITVTDNSGIDYETTTSYTYTVTVSDGTNTSTAETITINITDINDVTPVVTASQSFSIAENIANSGAVGTVLATDGDAGTSFSSWTETGGTGASIFEINASSGAITVTDNSGIDYETTTSYTYTVTVSDGINTSASETITINITDVNDVAPIVTASQTFTIDEDASNATSVGTVLVTDGDATASVFSSWTITAGNTNSVFAMNSSTGEITVNDANELDYESITSYSLSITVSDGVNTSAAETVTVDVNAINDNTPVVTASQSFSIAENIANSGAVGTVLATDGDAGTSFSSWAETGGTGASIFEINASSGAITVTDNSGIDYETTTSYTYTVTVSDGTNTSAAETITINITDINDVTPVVTASQSFDIAENIANSGAVGTVLATDGDAGTSFSSWTETGGTGASIFEINASSGAITVTDNSGIDYETTTSYTYTVTVSDGTNTSAAETITINITDVNDVAPIVTASQTFTIDEDASNTTSVGTVLATDGDATATVFSSWTITAGNTNSVFAINSSTGEIT</sequence>
<feature type="domain" description="Cadherin" evidence="8">
    <location>
        <begin position="680"/>
        <end position="783"/>
    </location>
</feature>
<evidence type="ECO:0000256" key="5">
    <source>
        <dbReference type="ARBA" id="ARBA00022889"/>
    </source>
</evidence>
<evidence type="ECO:0000256" key="7">
    <source>
        <dbReference type="ARBA" id="ARBA00023136"/>
    </source>
</evidence>
<reference evidence="9 10" key="1">
    <citation type="journal article" date="2017" name="Front. Microbiol.">
        <title>Labilibaculum manganireducens gen. nov., sp. nov. and Labilibaculum filiforme sp. nov., Novel Bacteroidetes Isolated from Subsurface Sediments of the Baltic Sea.</title>
        <authorList>
            <person name="Vandieken V."/>
            <person name="Marshall I.P."/>
            <person name="Niemann H."/>
            <person name="Engelen B."/>
            <person name="Cypionka H."/>
        </authorList>
    </citation>
    <scope>NUCLEOTIDE SEQUENCE [LARGE SCALE GENOMIC DNA]</scope>
    <source>
        <strain evidence="9 10">59.10-2M</strain>
    </source>
</reference>
<protein>
    <recommendedName>
        <fullName evidence="8">Cadherin domain-containing protein</fullName>
    </recommendedName>
</protein>
<evidence type="ECO:0000259" key="8">
    <source>
        <dbReference type="PROSITE" id="PS50268"/>
    </source>
</evidence>
<feature type="domain" description="Cadherin" evidence="8">
    <location>
        <begin position="577"/>
        <end position="680"/>
    </location>
</feature>
<dbReference type="GO" id="GO:0007156">
    <property type="term" value="P:homophilic cell adhesion via plasma membrane adhesion molecules"/>
    <property type="evidence" value="ECO:0007669"/>
    <property type="project" value="InterPro"/>
</dbReference>
<comment type="caution">
    <text evidence="9">The sequence shown here is derived from an EMBL/GenBank/DDBJ whole genome shotgun (WGS) entry which is preliminary data.</text>
</comment>
<dbReference type="AlphaFoldDB" id="A0A2N3HQH1"/>
<keyword evidence="4" id="KW-0106">Calcium</keyword>
<dbReference type="Proteomes" id="UP000233618">
    <property type="component" value="Unassembled WGS sequence"/>
</dbReference>
<feature type="domain" description="Cadherin" evidence="8">
    <location>
        <begin position="473"/>
        <end position="577"/>
    </location>
</feature>
<dbReference type="SUPFAM" id="SSF49313">
    <property type="entry name" value="Cadherin-like"/>
    <property type="match status" value="9"/>
</dbReference>
<keyword evidence="5" id="KW-0130">Cell adhesion</keyword>
<dbReference type="GO" id="GO:0005911">
    <property type="term" value="C:cell-cell junction"/>
    <property type="evidence" value="ECO:0007669"/>
    <property type="project" value="TreeGrafter"/>
</dbReference>
<feature type="non-terminal residue" evidence="9">
    <location>
        <position position="1"/>
    </location>
</feature>
<keyword evidence="2" id="KW-0812">Transmembrane</keyword>
<feature type="domain" description="Cadherin" evidence="8">
    <location>
        <begin position="60"/>
        <end position="163"/>
    </location>
</feature>
<evidence type="ECO:0000256" key="2">
    <source>
        <dbReference type="ARBA" id="ARBA00022692"/>
    </source>
</evidence>
<dbReference type="Pfam" id="PF00028">
    <property type="entry name" value="Cadherin"/>
    <property type="match status" value="7"/>
</dbReference>
<keyword evidence="6" id="KW-1133">Transmembrane helix</keyword>
<dbReference type="RefSeq" id="WP_101311827.1">
    <property type="nucleotide sequence ID" value="NZ_MVDE01000071.1"/>
</dbReference>
<dbReference type="EMBL" id="MVDE01000071">
    <property type="protein sequence ID" value="PKQ60300.1"/>
    <property type="molecule type" value="Genomic_DNA"/>
</dbReference>
<dbReference type="Gene3D" id="2.60.40.60">
    <property type="entry name" value="Cadherins"/>
    <property type="match status" value="9"/>
</dbReference>
<dbReference type="SMART" id="SM00112">
    <property type="entry name" value="CA"/>
    <property type="match status" value="8"/>
</dbReference>
<evidence type="ECO:0000313" key="9">
    <source>
        <dbReference type="EMBL" id="PKQ60300.1"/>
    </source>
</evidence>
<dbReference type="PRINTS" id="PR00205">
    <property type="entry name" value="CADHERIN"/>
</dbReference>
<feature type="domain" description="Cadherin" evidence="8">
    <location>
        <begin position="267"/>
        <end position="370"/>
    </location>
</feature>
<dbReference type="PANTHER" id="PTHR24025">
    <property type="entry name" value="DESMOGLEIN FAMILY MEMBER"/>
    <property type="match status" value="1"/>
</dbReference>
<organism evidence="9 10">
    <name type="scientific">Labilibaculum manganireducens</name>
    <dbReference type="NCBI Taxonomy" id="1940525"/>
    <lineage>
        <taxon>Bacteria</taxon>
        <taxon>Pseudomonadati</taxon>
        <taxon>Bacteroidota</taxon>
        <taxon>Bacteroidia</taxon>
        <taxon>Marinilabiliales</taxon>
        <taxon>Marinifilaceae</taxon>
        <taxon>Labilibaculum</taxon>
    </lineage>
</organism>
<accession>A0A2N3HQH1</accession>
<keyword evidence="10" id="KW-1185">Reference proteome</keyword>
<keyword evidence="7" id="KW-0472">Membrane</keyword>
<feature type="domain" description="Cadherin" evidence="8">
    <location>
        <begin position="163"/>
        <end position="267"/>
    </location>
</feature>
<evidence type="ECO:0000256" key="6">
    <source>
        <dbReference type="ARBA" id="ARBA00022989"/>
    </source>
</evidence>
<dbReference type="GO" id="GO:0016020">
    <property type="term" value="C:membrane"/>
    <property type="evidence" value="ECO:0007669"/>
    <property type="project" value="UniProtKB-SubCell"/>
</dbReference>
<name>A0A2N3HQH1_9BACT</name>
<feature type="domain" description="Cadherin" evidence="8">
    <location>
        <begin position="3"/>
        <end position="60"/>
    </location>
</feature>
<comment type="subcellular location">
    <subcellularLocation>
        <location evidence="1">Membrane</location>
    </subcellularLocation>
</comment>
<proteinExistence type="predicted"/>
<keyword evidence="3" id="KW-0677">Repeat</keyword>
<evidence type="ECO:0000313" key="10">
    <source>
        <dbReference type="Proteomes" id="UP000233618"/>
    </source>
</evidence>
<feature type="non-terminal residue" evidence="9">
    <location>
        <position position="840"/>
    </location>
</feature>
<evidence type="ECO:0000256" key="3">
    <source>
        <dbReference type="ARBA" id="ARBA00022737"/>
    </source>
</evidence>
<dbReference type="InterPro" id="IPR015919">
    <property type="entry name" value="Cadherin-like_sf"/>
</dbReference>
<evidence type="ECO:0000256" key="1">
    <source>
        <dbReference type="ARBA" id="ARBA00004370"/>
    </source>
</evidence>
<dbReference type="GO" id="GO:0005509">
    <property type="term" value="F:calcium ion binding"/>
    <property type="evidence" value="ECO:0007669"/>
    <property type="project" value="InterPro"/>
</dbReference>
<dbReference type="PANTHER" id="PTHR24025:SF23">
    <property type="entry name" value="NEURAL-CADHERIN"/>
    <property type="match status" value="1"/>
</dbReference>
<dbReference type="CDD" id="cd11304">
    <property type="entry name" value="Cadherin_repeat"/>
    <property type="match status" value="8"/>
</dbReference>
<evidence type="ECO:0000256" key="4">
    <source>
        <dbReference type="ARBA" id="ARBA00022837"/>
    </source>
</evidence>
<dbReference type="InterPro" id="IPR050971">
    <property type="entry name" value="Cadherin-domain_protein"/>
</dbReference>
<gene>
    <name evidence="9" type="ORF">BZG01_21115</name>
</gene>
<feature type="domain" description="Cadherin" evidence="8">
    <location>
        <begin position="370"/>
        <end position="473"/>
    </location>
</feature>
<dbReference type="PROSITE" id="PS50268">
    <property type="entry name" value="CADHERIN_2"/>
    <property type="match status" value="8"/>
</dbReference>